<evidence type="ECO:0000256" key="1">
    <source>
        <dbReference type="SAM" id="SignalP"/>
    </source>
</evidence>
<dbReference type="EMBL" id="JAIQZJ010000003">
    <property type="protein sequence ID" value="MBZ5738002.1"/>
    <property type="molecule type" value="Genomic_DNA"/>
</dbReference>
<dbReference type="InterPro" id="IPR029058">
    <property type="entry name" value="AB_hydrolase_fold"/>
</dbReference>
<feature type="signal peptide" evidence="1">
    <location>
        <begin position="1"/>
        <end position="26"/>
    </location>
</feature>
<sequence>MRTRTHAIRRAVATAAASLVTAGLLAGVPGAAAAAPAAPSDWSVTAVAGGYQVSLDLDEPLPVVDDAPVLVVDGTDYGIATESADGLTLSIVTSDASVADADSVEMAWSSGTVEQSEPTDGPVTTTLAKALKPVAKKVARQAAYTDGSTAGPYSYVEDDYDFGDQAIPMAGIGGIRGEMTGRIYLPTTGGARPTVVLLHGRHTSCSTLVSGTQNPNRWPCVDGQIEVPSYKGYDALGQLLATHGYAVVSISANAINANDAQLTLDNGALARGQLVIDSLEMLKKATAGNPVSYYDAALDQTLTLDQALASTVPDSSGPIPTGSLTAADLVGRFDLSNVGIMGHSRGGEGVVSAVTLNQARANPFGINSVLPLAPVDFGRMTVTDTDMLVILPYCDGDVSNQQGQHFSDDSRYAFDDNALRSTVWVMGADHNFFNTIWTPGSYPYSSSDDWSPTGSSTRNDTVCSTSMAGNQRLSAADQSQTGAIVMSDWFRLTLGGEDEYLDMFDGSVKPALDSVPAADVRAVATAPADDRADIETFTGPAADVRLYGSATTAVCASASGRTLPQALPACATTSTLRSTSAMPHWTPASFAPNVPATPMTKFLWSNVTGGSAASIRVGVPASAQNASSYDALTFKTAPDESVLSGTDLTVTVVDGSGATWSTLVSAVNPLAVKRMPISGSTTLNKIVLQQVSIPVASMSGIDTSHIREVRFAAATGLDGTETGGVYLSDLAFSRWAVGTPAVTGSLATIGVAPTTIEEGSGPDTHEVAVVLSKPVATTVSGYFTLIGSTASTAKAGLAMEKVTFAPGETCQTVLIPTYGDSAASSSATTAYKMDVANPQGVITGDHAFDNVTIREDDGLTAGSPIPAVGEQGDACAEYAAQSRVFPLDATATSVTDGTPVTLTATGYRVGETVTFAEGGAVLGTVLADADGSATVSTTVTGLGAHAYTATGAGSLRDSAVTVTVLAPTATSLGMSPATPSVKQPVTLTATVTGNVPWPTEVVFTDGATRLGTAQVVDGTAVLSLPGGFAVGSHSVVATLPATTSTTGSTSEVLAFTLAKGVSTTMLSLSSPTTTYGTGATGTVTVAGADGGTVTVGYNGTETELALGSDGTASFELPASLAVGSYQVTASYSGSDSVGSSTAAATAYAVTKAGSTSAVTAKSTVKKGKSLAVAVTVAGVDGVDAPTGKVTVTFLGVTKKVTLVDGAGKATFKATKTGKRKISVAYAGDESYAGSTAGTTVKVVKK</sequence>
<keyword evidence="1" id="KW-0732">Signal</keyword>
<dbReference type="InterPro" id="IPR013783">
    <property type="entry name" value="Ig-like_fold"/>
</dbReference>
<proteinExistence type="predicted"/>
<comment type="caution">
    <text evidence="3">The sequence shown here is derived from an EMBL/GenBank/DDBJ whole genome shotgun (WGS) entry which is preliminary data.</text>
</comment>
<name>A0ABS7UB13_9ACTN</name>
<dbReference type="Proteomes" id="UP000780875">
    <property type="component" value="Unassembled WGS sequence"/>
</dbReference>
<dbReference type="InterPro" id="IPR032109">
    <property type="entry name" value="Big_3_5"/>
</dbReference>
<dbReference type="InterPro" id="IPR038081">
    <property type="entry name" value="CalX-like_sf"/>
</dbReference>
<dbReference type="Gene3D" id="3.40.50.1820">
    <property type="entry name" value="alpha/beta hydrolase"/>
    <property type="match status" value="1"/>
</dbReference>
<dbReference type="SUPFAM" id="SSF141072">
    <property type="entry name" value="CalX-like"/>
    <property type="match status" value="1"/>
</dbReference>
<dbReference type="Gene3D" id="2.60.40.10">
    <property type="entry name" value="Immunoglobulins"/>
    <property type="match status" value="3"/>
</dbReference>
<keyword evidence="4" id="KW-1185">Reference proteome</keyword>
<feature type="chain" id="PRO_5047331126" evidence="1">
    <location>
        <begin position="27"/>
        <end position="1245"/>
    </location>
</feature>
<gene>
    <name evidence="3" type="ORF">K8U61_07500</name>
</gene>
<feature type="domain" description="Bacterial Ig-like" evidence="2">
    <location>
        <begin position="975"/>
        <end position="1056"/>
    </location>
</feature>
<dbReference type="RefSeq" id="WP_224122376.1">
    <property type="nucleotide sequence ID" value="NZ_JAIQZJ010000003.1"/>
</dbReference>
<accession>A0ABS7UB13</accession>
<organism evidence="3 4">
    <name type="scientific">Nocardioides mangrovi</name>
    <dbReference type="NCBI Taxonomy" id="2874580"/>
    <lineage>
        <taxon>Bacteria</taxon>
        <taxon>Bacillati</taxon>
        <taxon>Actinomycetota</taxon>
        <taxon>Actinomycetes</taxon>
        <taxon>Propionibacteriales</taxon>
        <taxon>Nocardioidaceae</taxon>
        <taxon>Nocardioides</taxon>
    </lineage>
</organism>
<evidence type="ECO:0000259" key="2">
    <source>
        <dbReference type="Pfam" id="PF16640"/>
    </source>
</evidence>
<evidence type="ECO:0000313" key="3">
    <source>
        <dbReference type="EMBL" id="MBZ5738002.1"/>
    </source>
</evidence>
<protein>
    <submittedName>
        <fullName evidence="3">Ig-like domain-containing protein</fullName>
    </submittedName>
</protein>
<reference evidence="3 4" key="1">
    <citation type="submission" date="2021-09" db="EMBL/GenBank/DDBJ databases">
        <title>Whole genome sequence of Nocardioides sp. GBK3QG-3.</title>
        <authorList>
            <person name="Tuo L."/>
        </authorList>
    </citation>
    <scope>NUCLEOTIDE SEQUENCE [LARGE SCALE GENOMIC DNA]</scope>
    <source>
        <strain evidence="3 4">GBK3QG-3</strain>
    </source>
</reference>
<evidence type="ECO:0000313" key="4">
    <source>
        <dbReference type="Proteomes" id="UP000780875"/>
    </source>
</evidence>
<dbReference type="SUPFAM" id="SSF53474">
    <property type="entry name" value="alpha/beta-Hydrolases"/>
    <property type="match status" value="1"/>
</dbReference>
<feature type="domain" description="Bacterial Ig-like" evidence="2">
    <location>
        <begin position="1068"/>
        <end position="1150"/>
    </location>
</feature>
<dbReference type="Pfam" id="PF16640">
    <property type="entry name" value="Big_3_5"/>
    <property type="match status" value="2"/>
</dbReference>